<dbReference type="GO" id="GO:0003677">
    <property type="term" value="F:DNA binding"/>
    <property type="evidence" value="ECO:0007669"/>
    <property type="project" value="InterPro"/>
</dbReference>
<accession>A0AA97EP75</accession>
<evidence type="ECO:0000313" key="2">
    <source>
        <dbReference type="EMBL" id="WOD44541.1"/>
    </source>
</evidence>
<dbReference type="Pfam" id="PF01272">
    <property type="entry name" value="GreA_GreB"/>
    <property type="match status" value="1"/>
</dbReference>
<sequence length="139" mass="15772">MKYGSLILEKKEYVYLKRILNISGYVGDFNTQKSLQELTEQLKTAHILDEDEMPEDVVRFNSKVTVVSDKGWEKTLQVVIPMDKDMKQNKISILTPMGSALFGYAKDDAVLWEFPAGKQQLKIVDVSQEETLSGVDLVV</sequence>
<dbReference type="GO" id="GO:0003746">
    <property type="term" value="F:translation elongation factor activity"/>
    <property type="evidence" value="ECO:0007669"/>
    <property type="project" value="UniProtKB-KW"/>
</dbReference>
<evidence type="ECO:0000259" key="1">
    <source>
        <dbReference type="Pfam" id="PF01272"/>
    </source>
</evidence>
<dbReference type="PANTHER" id="PTHR30437:SF5">
    <property type="entry name" value="REGULATOR OF NUCLEOSIDE DIPHOSPHATE KINASE"/>
    <property type="match status" value="1"/>
</dbReference>
<organism evidence="2 3">
    <name type="scientific">Hwangdonia lutea</name>
    <dbReference type="NCBI Taxonomy" id="3075823"/>
    <lineage>
        <taxon>Bacteria</taxon>
        <taxon>Pseudomonadati</taxon>
        <taxon>Bacteroidota</taxon>
        <taxon>Flavobacteriia</taxon>
        <taxon>Flavobacteriales</taxon>
        <taxon>Flavobacteriaceae</taxon>
        <taxon>Hwangdonia</taxon>
    </lineage>
</organism>
<keyword evidence="2" id="KW-0648">Protein biosynthesis</keyword>
<keyword evidence="2" id="KW-0251">Elongation factor</keyword>
<dbReference type="GO" id="GO:0006354">
    <property type="term" value="P:DNA-templated transcription elongation"/>
    <property type="evidence" value="ECO:0007669"/>
    <property type="project" value="TreeGrafter"/>
</dbReference>
<dbReference type="InterPro" id="IPR001437">
    <property type="entry name" value="Tscrpt_elong_fac_GreA/B_C"/>
</dbReference>
<dbReference type="InterPro" id="IPR036953">
    <property type="entry name" value="GreA/GreB_C_sf"/>
</dbReference>
<dbReference type="Proteomes" id="UP001302486">
    <property type="component" value="Chromosome"/>
</dbReference>
<dbReference type="KEGG" id="hws:RNZ46_04615"/>
<dbReference type="GO" id="GO:0070063">
    <property type="term" value="F:RNA polymerase binding"/>
    <property type="evidence" value="ECO:0007669"/>
    <property type="project" value="InterPro"/>
</dbReference>
<dbReference type="AlphaFoldDB" id="A0AA97EP75"/>
<evidence type="ECO:0000313" key="3">
    <source>
        <dbReference type="Proteomes" id="UP001302486"/>
    </source>
</evidence>
<name>A0AA97EP75_9FLAO</name>
<gene>
    <name evidence="2" type="ORF">RNZ46_04615</name>
</gene>
<dbReference type="GO" id="GO:0032784">
    <property type="term" value="P:regulation of DNA-templated transcription elongation"/>
    <property type="evidence" value="ECO:0007669"/>
    <property type="project" value="InterPro"/>
</dbReference>
<dbReference type="Gene3D" id="3.10.50.30">
    <property type="entry name" value="Transcription elongation factor, GreA/GreB, C-terminal domain"/>
    <property type="match status" value="1"/>
</dbReference>
<proteinExistence type="predicted"/>
<keyword evidence="3" id="KW-1185">Reference proteome</keyword>
<reference evidence="3" key="1">
    <citation type="submission" date="2024-06" db="EMBL/GenBank/DDBJ databases">
        <title>Hwangdonia haimaensis gen. nov., sp. nov., a member of the family Flavobacteriaceae isolated from the haima cold seep.</title>
        <authorList>
            <person name="Li J."/>
        </authorList>
    </citation>
    <scope>NUCLEOTIDE SEQUENCE [LARGE SCALE GENOMIC DNA]</scope>
    <source>
        <strain evidence="3">SCSIO 19198</strain>
    </source>
</reference>
<dbReference type="SUPFAM" id="SSF54534">
    <property type="entry name" value="FKBP-like"/>
    <property type="match status" value="1"/>
</dbReference>
<feature type="domain" description="Transcription elongation factor GreA/GreB C-terminal" evidence="1">
    <location>
        <begin position="54"/>
        <end position="127"/>
    </location>
</feature>
<protein>
    <submittedName>
        <fullName evidence="2">GreA/GreB family elongation factor</fullName>
    </submittedName>
</protein>
<dbReference type="InterPro" id="IPR023459">
    <property type="entry name" value="Tscrpt_elong_fac_GreA/B_fam"/>
</dbReference>
<dbReference type="RefSeq" id="WP_316984205.1">
    <property type="nucleotide sequence ID" value="NZ_CP136521.1"/>
</dbReference>
<dbReference type="PANTHER" id="PTHR30437">
    <property type="entry name" value="TRANSCRIPTION ELONGATION FACTOR GREA"/>
    <property type="match status" value="1"/>
</dbReference>
<dbReference type="EMBL" id="CP136521">
    <property type="protein sequence ID" value="WOD44541.1"/>
    <property type="molecule type" value="Genomic_DNA"/>
</dbReference>